<proteinExistence type="predicted"/>
<reference evidence="1" key="1">
    <citation type="submission" date="2020-08" db="EMBL/GenBank/DDBJ databases">
        <title>Multicomponent nature underlies the extraordinary mechanical properties of spider dragline silk.</title>
        <authorList>
            <person name="Kono N."/>
            <person name="Nakamura H."/>
            <person name="Mori M."/>
            <person name="Yoshida Y."/>
            <person name="Ohtoshi R."/>
            <person name="Malay A.D."/>
            <person name="Moran D.A.P."/>
            <person name="Tomita M."/>
            <person name="Numata K."/>
            <person name="Arakawa K."/>
        </authorList>
    </citation>
    <scope>NUCLEOTIDE SEQUENCE</scope>
</reference>
<evidence type="ECO:0000313" key="2">
    <source>
        <dbReference type="Proteomes" id="UP000887013"/>
    </source>
</evidence>
<dbReference type="Proteomes" id="UP000887013">
    <property type="component" value="Unassembled WGS sequence"/>
</dbReference>
<dbReference type="OrthoDB" id="6775123at2759"/>
<sequence length="96" mass="10729">VVPLLDLTRGKVEPTNFQFDSDAKEKQSKKAVRKLIVETAILCNRRILYPGGHKDSRSLNISIDSESEANEGNFRALLRKRVNGSGVYPVEQLVTC</sequence>
<comment type="caution">
    <text evidence="1">The sequence shown here is derived from an EMBL/GenBank/DDBJ whole genome shotgun (WGS) entry which is preliminary data.</text>
</comment>
<keyword evidence="2" id="KW-1185">Reference proteome</keyword>
<dbReference type="AlphaFoldDB" id="A0A8X6T7S6"/>
<gene>
    <name evidence="1" type="ORF">NPIL_331751</name>
</gene>
<evidence type="ECO:0000313" key="1">
    <source>
        <dbReference type="EMBL" id="GFS82490.1"/>
    </source>
</evidence>
<protein>
    <submittedName>
        <fullName evidence="1">Uncharacterized protein</fullName>
    </submittedName>
</protein>
<dbReference type="EMBL" id="BMAW01051823">
    <property type="protein sequence ID" value="GFS82490.1"/>
    <property type="molecule type" value="Genomic_DNA"/>
</dbReference>
<accession>A0A8X6T7S6</accession>
<organism evidence="1 2">
    <name type="scientific">Nephila pilipes</name>
    <name type="common">Giant wood spider</name>
    <name type="synonym">Nephila maculata</name>
    <dbReference type="NCBI Taxonomy" id="299642"/>
    <lineage>
        <taxon>Eukaryota</taxon>
        <taxon>Metazoa</taxon>
        <taxon>Ecdysozoa</taxon>
        <taxon>Arthropoda</taxon>
        <taxon>Chelicerata</taxon>
        <taxon>Arachnida</taxon>
        <taxon>Araneae</taxon>
        <taxon>Araneomorphae</taxon>
        <taxon>Entelegynae</taxon>
        <taxon>Araneoidea</taxon>
        <taxon>Nephilidae</taxon>
        <taxon>Nephila</taxon>
    </lineage>
</organism>
<name>A0A8X6T7S6_NEPPI</name>
<feature type="non-terminal residue" evidence="1">
    <location>
        <position position="1"/>
    </location>
</feature>